<dbReference type="InterPro" id="IPR025756">
    <property type="entry name" value="Myb_CC_LHEQLE"/>
</dbReference>
<dbReference type="InterPro" id="IPR001005">
    <property type="entry name" value="SANT/Myb"/>
</dbReference>
<dbReference type="SUPFAM" id="SSF46689">
    <property type="entry name" value="Homeodomain-like"/>
    <property type="match status" value="1"/>
</dbReference>
<evidence type="ECO:0000256" key="2">
    <source>
        <dbReference type="ARBA" id="ARBA00023163"/>
    </source>
</evidence>
<feature type="region of interest" description="Disordered" evidence="4">
    <location>
        <begin position="397"/>
        <end position="419"/>
    </location>
</feature>
<feature type="compositionally biased region" description="Polar residues" evidence="4">
    <location>
        <begin position="580"/>
        <end position="595"/>
    </location>
</feature>
<evidence type="ECO:0000259" key="5">
    <source>
        <dbReference type="PROSITE" id="PS51294"/>
    </source>
</evidence>
<dbReference type="PANTHER" id="PTHR31499">
    <property type="entry name" value="MYB FAMILY TRANSCRIPTION FACTOR PHL11"/>
    <property type="match status" value="1"/>
</dbReference>
<dbReference type="PROSITE" id="PS51294">
    <property type="entry name" value="HTH_MYB"/>
    <property type="match status" value="1"/>
</dbReference>
<feature type="region of interest" description="Disordered" evidence="4">
    <location>
        <begin position="284"/>
        <end position="343"/>
    </location>
</feature>
<protein>
    <recommendedName>
        <fullName evidence="5">HTH myb-type domain-containing protein</fullName>
    </recommendedName>
</protein>
<reference evidence="6" key="1">
    <citation type="submission" date="2017-08" db="EMBL/GenBank/DDBJ databases">
        <authorList>
            <person name="Polle J.E."/>
            <person name="Barry K."/>
            <person name="Cushman J."/>
            <person name="Schmutz J."/>
            <person name="Tran D."/>
            <person name="Hathwaick L.T."/>
            <person name="Yim W.C."/>
            <person name="Jenkins J."/>
            <person name="Mckie-Krisberg Z.M."/>
            <person name="Prochnik S."/>
            <person name="Lindquist E."/>
            <person name="Dockter R.B."/>
            <person name="Adam C."/>
            <person name="Molina H."/>
            <person name="Bunkerborg J."/>
            <person name="Jin E."/>
            <person name="Buchheim M."/>
            <person name="Magnuson J."/>
        </authorList>
    </citation>
    <scope>NUCLEOTIDE SEQUENCE</scope>
    <source>
        <strain evidence="6">CCAP 19/18</strain>
    </source>
</reference>
<keyword evidence="2" id="KW-0804">Transcription</keyword>
<dbReference type="Proteomes" id="UP000815325">
    <property type="component" value="Unassembled WGS sequence"/>
</dbReference>
<sequence length="672" mass="67874">MSSAPSDDLTDFLEYWPEPDMNSLLNAFAAPPPAPAAADAAAAAAASAQDNFQHQQATFLPPPPPHHIPAFPPVDIHASTTSDAHHHSQGGSSGVAAAAAAVAVAGNTAMAGNFFPHALTDPAASAAQGAPSIVSMEGSNMHSGSGPAFHGAAPLPALPGLPPPASMSIPGLAHQPFFSSIPQVSGDQGIKSRLRWTPELHGRFVQAVNQLGGPDRATPKGILKLVNSEGLTIYHIKSHLQKYRLNIKLPAESGGSGSRFLMGMGGGSGSMGGGSTGYMGGSGAGNSGRAASAAPAESLGDSQEQGAAAGGTSAASTEVGSGFQGAGAGAPPPRMGPSLFSPHAFQHQPLTAQQQQQLLGGSSWGAVVGGAGEQAGGTGGMLVMGQQGVVGTSSGGAGGVAGGAQPSSSIGAGGSAASGTQSSMSLEAALLFQMEMQKKLHEQLESQRQLQLSLEAHGRYLATLIEQEARGGGSSQILAQHLVGPMGSIARAGSVSTHLALGGPTDSSRGPQVLPTTSCSQIVPTPSAAETMGATADEGLQEGAQYQQQQPQQQQQQPQLESDPKEHEEQEGPCAPAHTATPQQLPACTSHSQPLSGGVHVGGGSGEGGVGVRSSERSKRHRRGEDDAGMQQFQLYAQEGVEHLLQTKGVCEGHNLCLHQEEVPPVGKKHRS</sequence>
<dbReference type="NCBIfam" id="TIGR01557">
    <property type="entry name" value="myb_SHAQKYF"/>
    <property type="match status" value="1"/>
</dbReference>
<feature type="compositionally biased region" description="Low complexity" evidence="4">
    <location>
        <begin position="545"/>
        <end position="559"/>
    </location>
</feature>
<evidence type="ECO:0000313" key="6">
    <source>
        <dbReference type="EMBL" id="KAF5832644.1"/>
    </source>
</evidence>
<accession>A0ABQ7GDF8</accession>
<gene>
    <name evidence="6" type="ORF">DUNSADRAFT_11389</name>
</gene>
<feature type="compositionally biased region" description="Pro residues" evidence="4">
    <location>
        <begin position="60"/>
        <end position="72"/>
    </location>
</feature>
<feature type="region of interest" description="Disordered" evidence="4">
    <location>
        <begin position="500"/>
        <end position="524"/>
    </location>
</feature>
<feature type="compositionally biased region" description="Polar residues" evidence="4">
    <location>
        <begin position="505"/>
        <end position="524"/>
    </location>
</feature>
<dbReference type="InterPro" id="IPR009057">
    <property type="entry name" value="Homeodomain-like_sf"/>
</dbReference>
<dbReference type="InterPro" id="IPR046955">
    <property type="entry name" value="PHR1-like"/>
</dbReference>
<comment type="caution">
    <text evidence="6">The sequence shown here is derived from an EMBL/GenBank/DDBJ whole genome shotgun (WGS) entry which is preliminary data.</text>
</comment>
<feature type="domain" description="HTH myb-type" evidence="5">
    <location>
        <begin position="191"/>
        <end position="248"/>
    </location>
</feature>
<evidence type="ECO:0000256" key="4">
    <source>
        <dbReference type="SAM" id="MobiDB-lite"/>
    </source>
</evidence>
<feature type="compositionally biased region" description="Polar residues" evidence="4">
    <location>
        <begin position="49"/>
        <end position="58"/>
    </location>
</feature>
<keyword evidence="1" id="KW-0805">Transcription regulation</keyword>
<dbReference type="Pfam" id="PF00249">
    <property type="entry name" value="Myb_DNA-binding"/>
    <property type="match status" value="1"/>
</dbReference>
<dbReference type="InterPro" id="IPR017930">
    <property type="entry name" value="Myb_dom"/>
</dbReference>
<dbReference type="Pfam" id="PF14379">
    <property type="entry name" value="Myb_CC_LHEQLE"/>
    <property type="match status" value="1"/>
</dbReference>
<dbReference type="EMBL" id="MU069858">
    <property type="protein sequence ID" value="KAF5832644.1"/>
    <property type="molecule type" value="Genomic_DNA"/>
</dbReference>
<evidence type="ECO:0000256" key="1">
    <source>
        <dbReference type="ARBA" id="ARBA00023015"/>
    </source>
</evidence>
<dbReference type="Gene3D" id="1.10.10.60">
    <property type="entry name" value="Homeodomain-like"/>
    <property type="match status" value="1"/>
</dbReference>
<proteinExistence type="predicted"/>
<name>A0ABQ7GDF8_DUNSA</name>
<dbReference type="PANTHER" id="PTHR31499:SF79">
    <property type="entry name" value="HTH MYB-TYPE DOMAIN-CONTAINING PROTEIN"/>
    <property type="match status" value="1"/>
</dbReference>
<keyword evidence="7" id="KW-1185">Reference proteome</keyword>
<keyword evidence="3" id="KW-0539">Nucleus</keyword>
<evidence type="ECO:0000256" key="3">
    <source>
        <dbReference type="ARBA" id="ARBA00023242"/>
    </source>
</evidence>
<evidence type="ECO:0000313" key="7">
    <source>
        <dbReference type="Proteomes" id="UP000815325"/>
    </source>
</evidence>
<feature type="compositionally biased region" description="Gly residues" evidence="4">
    <location>
        <begin position="599"/>
        <end position="611"/>
    </location>
</feature>
<dbReference type="InterPro" id="IPR006447">
    <property type="entry name" value="Myb_dom_plants"/>
</dbReference>
<feature type="region of interest" description="Disordered" evidence="4">
    <location>
        <begin position="541"/>
        <end position="631"/>
    </location>
</feature>
<feature type="compositionally biased region" description="Low complexity" evidence="4">
    <location>
        <begin position="287"/>
        <end position="321"/>
    </location>
</feature>
<organism evidence="6 7">
    <name type="scientific">Dunaliella salina</name>
    <name type="common">Green alga</name>
    <name type="synonym">Protococcus salinus</name>
    <dbReference type="NCBI Taxonomy" id="3046"/>
    <lineage>
        <taxon>Eukaryota</taxon>
        <taxon>Viridiplantae</taxon>
        <taxon>Chlorophyta</taxon>
        <taxon>core chlorophytes</taxon>
        <taxon>Chlorophyceae</taxon>
        <taxon>CS clade</taxon>
        <taxon>Chlamydomonadales</taxon>
        <taxon>Dunaliellaceae</taxon>
        <taxon>Dunaliella</taxon>
    </lineage>
</organism>
<feature type="compositionally biased region" description="Low complexity" evidence="4">
    <location>
        <begin position="39"/>
        <end position="48"/>
    </location>
</feature>
<feature type="region of interest" description="Disordered" evidence="4">
    <location>
        <begin position="39"/>
        <end position="92"/>
    </location>
</feature>